<feature type="chain" id="PRO_5004634421" description="Signal peptide protein, YSIRK family" evidence="2">
    <location>
        <begin position="27"/>
        <end position="230"/>
    </location>
</feature>
<evidence type="ECO:0000256" key="2">
    <source>
        <dbReference type="SAM" id="SignalP"/>
    </source>
</evidence>
<feature type="signal peptide" evidence="2">
    <location>
        <begin position="1"/>
        <end position="26"/>
    </location>
</feature>
<keyword evidence="4" id="KW-1185">Reference proteome</keyword>
<dbReference type="RefSeq" id="WP_021752869.1">
    <property type="nucleotide sequence ID" value="NZ_KI271825.1"/>
</dbReference>
<feature type="compositionally biased region" description="Low complexity" evidence="1">
    <location>
        <begin position="182"/>
        <end position="217"/>
    </location>
</feature>
<dbReference type="eggNOG" id="ENOG5030CIN">
    <property type="taxonomic scope" value="Bacteria"/>
</dbReference>
<sequence>MKKNNKLLSGILVALLFIIGGLSAYAYNKEQNYKNNKPVTSNNNSQETANTKFINNSLNKFNEVDTLDKKISELKTLLDKKDEITSKNKDDEIKLFNDVLKQMRTSLSSLIEKEIQNNTLSQVDKQDSEKVNSAKNSLNTLQATIEKEKNVIYENEGDGATTLTTIANVLVANNEVLAAANAQQAAPSTQTQDQTNGQATQGQTTPPVVTPTQPARQNSGATVPNNQKNQ</sequence>
<organism evidence="3 4">
    <name type="scientific">Gemella bergeri ATCC 700627</name>
    <dbReference type="NCBI Taxonomy" id="1321820"/>
    <lineage>
        <taxon>Bacteria</taxon>
        <taxon>Bacillati</taxon>
        <taxon>Bacillota</taxon>
        <taxon>Bacilli</taxon>
        <taxon>Bacillales</taxon>
        <taxon>Gemellaceae</taxon>
        <taxon>Gemella</taxon>
    </lineage>
</organism>
<feature type="region of interest" description="Disordered" evidence="1">
    <location>
        <begin position="182"/>
        <end position="230"/>
    </location>
</feature>
<name>U2QSS4_9BACL</name>
<protein>
    <recommendedName>
        <fullName evidence="5">Signal peptide protein, YSIRK family</fullName>
    </recommendedName>
</protein>
<dbReference type="EMBL" id="AWVP01000025">
    <property type="protein sequence ID" value="ERK59566.1"/>
    <property type="molecule type" value="Genomic_DNA"/>
</dbReference>
<dbReference type="HOGENOM" id="CLU_1203437_0_0_9"/>
<evidence type="ECO:0008006" key="5">
    <source>
        <dbReference type="Google" id="ProtNLM"/>
    </source>
</evidence>
<keyword evidence="2" id="KW-0732">Signal</keyword>
<evidence type="ECO:0000313" key="3">
    <source>
        <dbReference type="EMBL" id="ERK59566.1"/>
    </source>
</evidence>
<gene>
    <name evidence="3" type="ORF">HMPREF1983_00509</name>
</gene>
<dbReference type="PATRIC" id="fig|1321820.3.peg.500"/>
<dbReference type="Proteomes" id="UP000016637">
    <property type="component" value="Unassembled WGS sequence"/>
</dbReference>
<feature type="compositionally biased region" description="Polar residues" evidence="1">
    <location>
        <begin position="218"/>
        <end position="230"/>
    </location>
</feature>
<comment type="caution">
    <text evidence="3">The sequence shown here is derived from an EMBL/GenBank/DDBJ whole genome shotgun (WGS) entry which is preliminary data.</text>
</comment>
<reference evidence="3 4" key="1">
    <citation type="submission" date="2013-08" db="EMBL/GenBank/DDBJ databases">
        <authorList>
            <person name="Weinstock G."/>
            <person name="Sodergren E."/>
            <person name="Wylie T."/>
            <person name="Fulton L."/>
            <person name="Fulton R."/>
            <person name="Fronick C."/>
            <person name="O'Laughlin M."/>
            <person name="Godfrey J."/>
            <person name="Miner T."/>
            <person name="Herter B."/>
            <person name="Appelbaum E."/>
            <person name="Cordes M."/>
            <person name="Lek S."/>
            <person name="Wollam A."/>
            <person name="Pepin K.H."/>
            <person name="Palsikar V.B."/>
            <person name="Mitreva M."/>
            <person name="Wilson R.K."/>
        </authorList>
    </citation>
    <scope>NUCLEOTIDE SEQUENCE [LARGE SCALE GENOMIC DNA]</scope>
    <source>
        <strain evidence="3 4">ATCC 700627</strain>
    </source>
</reference>
<evidence type="ECO:0000313" key="4">
    <source>
        <dbReference type="Proteomes" id="UP000016637"/>
    </source>
</evidence>
<evidence type="ECO:0000256" key="1">
    <source>
        <dbReference type="SAM" id="MobiDB-lite"/>
    </source>
</evidence>
<dbReference type="AlphaFoldDB" id="U2QSS4"/>
<accession>U2QSS4</accession>
<proteinExistence type="predicted"/>